<keyword evidence="7" id="KW-1185">Reference proteome</keyword>
<dbReference type="GO" id="GO:0004252">
    <property type="term" value="F:serine-type endopeptidase activity"/>
    <property type="evidence" value="ECO:0007669"/>
    <property type="project" value="InterPro"/>
</dbReference>
<dbReference type="PANTHER" id="PTHR12383">
    <property type="entry name" value="PROTEASE FAMILY S26 MITOCHONDRIAL INNER MEMBRANE PROTEASE-RELATED"/>
    <property type="match status" value="1"/>
</dbReference>
<comment type="subcellular location">
    <subcellularLocation>
        <location evidence="1">Mitochondrion inner membrane</location>
    </subcellularLocation>
</comment>
<proteinExistence type="predicted"/>
<reference evidence="6" key="1">
    <citation type="submission" date="2020-12" db="EMBL/GenBank/DDBJ databases">
        <authorList>
            <consortium name="Molecular Ecology Group"/>
        </authorList>
    </citation>
    <scope>NUCLEOTIDE SEQUENCE</scope>
    <source>
        <strain evidence="6">TBG_1078</strain>
    </source>
</reference>
<name>A0A811ZMH9_NYCPR</name>
<evidence type="ECO:0000256" key="3">
    <source>
        <dbReference type="ARBA" id="ARBA00022801"/>
    </source>
</evidence>
<organism evidence="6 7">
    <name type="scientific">Nyctereutes procyonoides</name>
    <name type="common">Raccoon dog</name>
    <name type="synonym">Canis procyonoides</name>
    <dbReference type="NCBI Taxonomy" id="34880"/>
    <lineage>
        <taxon>Eukaryota</taxon>
        <taxon>Metazoa</taxon>
        <taxon>Chordata</taxon>
        <taxon>Craniata</taxon>
        <taxon>Vertebrata</taxon>
        <taxon>Euteleostomi</taxon>
        <taxon>Mammalia</taxon>
        <taxon>Eutheria</taxon>
        <taxon>Laurasiatheria</taxon>
        <taxon>Carnivora</taxon>
        <taxon>Caniformia</taxon>
        <taxon>Canidae</taxon>
        <taxon>Nyctereutes</taxon>
    </lineage>
</organism>
<keyword evidence="4" id="KW-0496">Mitochondrion</keyword>
<dbReference type="AlphaFoldDB" id="A0A811ZMH9"/>
<keyword evidence="3" id="KW-0378">Hydrolase</keyword>
<evidence type="ECO:0000313" key="6">
    <source>
        <dbReference type="EMBL" id="CAD7689921.1"/>
    </source>
</evidence>
<dbReference type="InterPro" id="IPR036286">
    <property type="entry name" value="LexA/Signal_pep-like_sf"/>
</dbReference>
<dbReference type="Proteomes" id="UP000645828">
    <property type="component" value="Unassembled WGS sequence"/>
</dbReference>
<sequence length="167" mass="18627">MSGEKRLSLKEVFSPLAFHIRELLFSDLHRTLLHDALGKTFQIVSCTIQYGCIPHCAFEYADDNVFWTINSAYNSKSGIISAENLSGHCCGIQRGDFMIAKSQSDPKSNICKRVIGLQGDKMFTNSSSDFFKSHSYLPIRCLSDFGFLSDSPNGHKFSDEPACILLT</sequence>
<gene>
    <name evidence="6" type="ORF">NYPRO_LOCUS22715</name>
</gene>
<keyword evidence="5" id="KW-0472">Membrane</keyword>
<dbReference type="InterPro" id="IPR052064">
    <property type="entry name" value="Mito_IMP1_subunit"/>
</dbReference>
<evidence type="ECO:0000256" key="5">
    <source>
        <dbReference type="ARBA" id="ARBA00023136"/>
    </source>
</evidence>
<dbReference type="SUPFAM" id="SSF51306">
    <property type="entry name" value="LexA/Signal peptidase"/>
    <property type="match status" value="1"/>
</dbReference>
<dbReference type="GO" id="GO:0042720">
    <property type="term" value="C:mitochondrial inner membrane peptidase complex"/>
    <property type="evidence" value="ECO:0007669"/>
    <property type="project" value="TreeGrafter"/>
</dbReference>
<dbReference type="EMBL" id="CAJHUB010000769">
    <property type="protein sequence ID" value="CAD7689921.1"/>
    <property type="molecule type" value="Genomic_DNA"/>
</dbReference>
<accession>A0A811ZMH9</accession>
<comment type="caution">
    <text evidence="6">The sequence shown here is derived from an EMBL/GenBank/DDBJ whole genome shotgun (WGS) entry which is preliminary data.</text>
</comment>
<evidence type="ECO:0000256" key="2">
    <source>
        <dbReference type="ARBA" id="ARBA00022792"/>
    </source>
</evidence>
<evidence type="ECO:0000313" key="7">
    <source>
        <dbReference type="Proteomes" id="UP000645828"/>
    </source>
</evidence>
<evidence type="ECO:0000256" key="1">
    <source>
        <dbReference type="ARBA" id="ARBA00004273"/>
    </source>
</evidence>
<dbReference type="GO" id="GO:0006627">
    <property type="term" value="P:protein processing involved in protein targeting to mitochondrion"/>
    <property type="evidence" value="ECO:0007669"/>
    <property type="project" value="TreeGrafter"/>
</dbReference>
<dbReference type="PANTHER" id="PTHR12383:SF16">
    <property type="entry name" value="MITOCHONDRIAL INNER MEMBRANE PROTEASE SUBUNIT 1"/>
    <property type="match status" value="1"/>
</dbReference>
<keyword evidence="2" id="KW-0999">Mitochondrion inner membrane</keyword>
<dbReference type="CDD" id="cd06530">
    <property type="entry name" value="S26_SPase_I"/>
    <property type="match status" value="1"/>
</dbReference>
<dbReference type="InterPro" id="IPR019533">
    <property type="entry name" value="Peptidase_S26"/>
</dbReference>
<evidence type="ECO:0000256" key="4">
    <source>
        <dbReference type="ARBA" id="ARBA00023128"/>
    </source>
</evidence>
<protein>
    <submittedName>
        <fullName evidence="6">(raccoon dog) hypothetical protein</fullName>
    </submittedName>
</protein>
<dbReference type="GO" id="GO:0006465">
    <property type="term" value="P:signal peptide processing"/>
    <property type="evidence" value="ECO:0007669"/>
    <property type="project" value="InterPro"/>
</dbReference>